<evidence type="ECO:0000256" key="1">
    <source>
        <dbReference type="SAM" id="MobiDB-lite"/>
    </source>
</evidence>
<dbReference type="RefSeq" id="WP_165566831.1">
    <property type="nucleotide sequence ID" value="NZ_SAYU02000062.1"/>
</dbReference>
<dbReference type="InterPro" id="IPR023346">
    <property type="entry name" value="Lysozyme-like_dom_sf"/>
</dbReference>
<evidence type="ECO:0000256" key="2">
    <source>
        <dbReference type="SAM" id="SignalP"/>
    </source>
</evidence>
<gene>
    <name evidence="3" type="ORF">EPD83_015735</name>
</gene>
<organism evidence="3 4">
    <name type="scientific">Phycicoccus flavus</name>
    <dbReference type="NCBI Taxonomy" id="2502783"/>
    <lineage>
        <taxon>Bacteria</taxon>
        <taxon>Bacillati</taxon>
        <taxon>Actinomycetota</taxon>
        <taxon>Actinomycetes</taxon>
        <taxon>Micrococcales</taxon>
        <taxon>Intrasporangiaceae</taxon>
        <taxon>Phycicoccus</taxon>
    </lineage>
</organism>
<proteinExistence type="predicted"/>
<dbReference type="PROSITE" id="PS51318">
    <property type="entry name" value="TAT"/>
    <property type="match status" value="1"/>
</dbReference>
<keyword evidence="2" id="KW-0732">Signal</keyword>
<feature type="signal peptide" evidence="2">
    <location>
        <begin position="1"/>
        <end position="30"/>
    </location>
</feature>
<dbReference type="SUPFAM" id="SSF53955">
    <property type="entry name" value="Lysozyme-like"/>
    <property type="match status" value="1"/>
</dbReference>
<feature type="region of interest" description="Disordered" evidence="1">
    <location>
        <begin position="267"/>
        <end position="287"/>
    </location>
</feature>
<evidence type="ECO:0000313" key="3">
    <source>
        <dbReference type="EMBL" id="NHA69493.1"/>
    </source>
</evidence>
<evidence type="ECO:0000313" key="4">
    <source>
        <dbReference type="Proteomes" id="UP000287866"/>
    </source>
</evidence>
<accession>A0A8T6R7G6</accession>
<comment type="caution">
    <text evidence="3">The sequence shown here is derived from an EMBL/GenBank/DDBJ whole genome shotgun (WGS) entry which is preliminary data.</text>
</comment>
<keyword evidence="4" id="KW-1185">Reference proteome</keyword>
<dbReference type="InterPro" id="IPR006311">
    <property type="entry name" value="TAT_signal"/>
</dbReference>
<feature type="chain" id="PRO_5035899090" evidence="2">
    <location>
        <begin position="31"/>
        <end position="396"/>
    </location>
</feature>
<dbReference type="AlphaFoldDB" id="A0A8T6R7G6"/>
<reference evidence="3" key="1">
    <citation type="submission" date="2020-03" db="EMBL/GenBank/DDBJ databases">
        <title>Phycicoccus flavus sp. nov., a novel endophytic actinobacterium isolated from branch of Kandelia candel.</title>
        <authorList>
            <person name="Tuo L."/>
        </authorList>
    </citation>
    <scope>NUCLEOTIDE SEQUENCE</scope>
    <source>
        <strain evidence="3">CMS6Z-2</strain>
    </source>
</reference>
<dbReference type="EMBL" id="SAYU02000062">
    <property type="protein sequence ID" value="NHA69493.1"/>
    <property type="molecule type" value="Genomic_DNA"/>
</dbReference>
<protein>
    <submittedName>
        <fullName evidence="3">Lytic transglycosylase domain-containing protein</fullName>
    </submittedName>
</protein>
<dbReference type="Proteomes" id="UP000287866">
    <property type="component" value="Unassembled WGS sequence"/>
</dbReference>
<sequence length="396" mass="40851">MSRPRRPWLRPGVAVAVLALATGAAPAAHADRHPVPSAGDVAAARAAAGRARTAEQTLAARQDLLTRRITDLQLGVAAAVDAEAAARARLARATAVADKAAAELARDRAARRGAQRAVAAAAADAWTHAGDLSSLELALDGSPAAMADAQVVLDDRDREAGAAVTRAETAATAARADEVHLAAVEADRQRAADAATTARAAAQRASRRARSLAADLAAQETALSRRIDTLRARAAALATRRREGLAARARAAARAAARARAAAEAASRAAQERTAEHAATTPVVGYGGATGDRSPAAAQSTARALVAAHGWGPGEFSCLVSLWNGESGWSWSATNPSSGAYGIPQALPGWKMSTAGGDWLTDPATQIRWGLDYIARSYGSPCGAWSTWQSRSPHWY</sequence>
<name>A0A8T6R7G6_9MICO</name>